<dbReference type="EMBL" id="LR134529">
    <property type="protein sequence ID" value="VEJ44413.1"/>
    <property type="molecule type" value="Genomic_DNA"/>
</dbReference>
<accession>A0A448V3Q5</accession>
<name>A0A448V3Q5_BARVI</name>
<organism evidence="1 2">
    <name type="scientific">Bartonella vinsonii</name>
    <name type="common">Rochalimaea vinsonii</name>
    <dbReference type="NCBI Taxonomy" id="33047"/>
    <lineage>
        <taxon>Bacteria</taxon>
        <taxon>Pseudomonadati</taxon>
        <taxon>Pseudomonadota</taxon>
        <taxon>Alphaproteobacteria</taxon>
        <taxon>Hyphomicrobiales</taxon>
        <taxon>Bartonellaceae</taxon>
        <taxon>Bartonella</taxon>
    </lineage>
</organism>
<protein>
    <submittedName>
        <fullName evidence="1">Uncharacterized protein</fullName>
    </submittedName>
</protein>
<evidence type="ECO:0000313" key="2">
    <source>
        <dbReference type="Proteomes" id="UP000274201"/>
    </source>
</evidence>
<sequence length="57" mass="6250">MGGGFMGGRFMGGRFMDCACFYRGVEWGERIGGGEECANWREKLGGRVLLSALAREN</sequence>
<reference evidence="1 2" key="1">
    <citation type="submission" date="2018-12" db="EMBL/GenBank/DDBJ databases">
        <authorList>
            <consortium name="Pathogen Informatics"/>
        </authorList>
    </citation>
    <scope>NUCLEOTIDE SEQUENCE [LARGE SCALE GENOMIC DNA]</scope>
    <source>
        <strain evidence="1 2">NCTC12905</strain>
    </source>
</reference>
<gene>
    <name evidence="1" type="ORF">NCTC12905_00049</name>
</gene>
<dbReference type="RefSeq" id="WP_164713715.1">
    <property type="nucleotide sequence ID" value="NZ_LR134529.1"/>
</dbReference>
<evidence type="ECO:0000313" key="1">
    <source>
        <dbReference type="EMBL" id="VEJ44413.1"/>
    </source>
</evidence>
<dbReference type="Proteomes" id="UP000274201">
    <property type="component" value="Chromosome"/>
</dbReference>
<dbReference type="AlphaFoldDB" id="A0A448V3Q5"/>
<proteinExistence type="predicted"/>